<name>F8L9X4_9BACT</name>
<reference evidence="1" key="1">
    <citation type="submission" date="2011-05" db="EMBL/GenBank/DDBJ databases">
        <title>Unity in variety -- the pan-genome of the Chlamydiae.</title>
        <authorList>
            <person name="Collingro A."/>
            <person name="Tischler P."/>
            <person name="Weinmaier T."/>
            <person name="Penz T."/>
            <person name="Heinz E."/>
            <person name="Brunham R.C."/>
            <person name="Read T.D."/>
            <person name="Bavoil P.M."/>
            <person name="Sachse K."/>
            <person name="Kahane S."/>
            <person name="Friedman M.G."/>
            <person name="Rattei T."/>
            <person name="Myers G.S.A."/>
            <person name="Horn M."/>
        </authorList>
    </citation>
    <scope>NUCLEOTIDE SEQUENCE</scope>
    <source>
        <strain evidence="1">2032/99</strain>
    </source>
</reference>
<organism evidence="1">
    <name type="scientific">Waddlia chondrophila 2032/99</name>
    <dbReference type="NCBI Taxonomy" id="765953"/>
    <lineage>
        <taxon>Bacteria</taxon>
        <taxon>Pseudomonadati</taxon>
        <taxon>Chlamydiota</taxon>
        <taxon>Chlamydiia</taxon>
        <taxon>Parachlamydiales</taxon>
        <taxon>Waddliaceae</taxon>
        <taxon>Waddlia</taxon>
    </lineage>
</organism>
<sequence>SFSESFFPDLKGRYFLFHHSPLRASKYTFANSTRTALAKGFLKGKM</sequence>
<accession>F8L9X4</accession>
<gene>
    <name evidence="1" type="ORF">WCH_BF08260</name>
</gene>
<dbReference type="EMBL" id="FR872586">
    <property type="protein sequence ID" value="CCB90280.1"/>
    <property type="molecule type" value="Genomic_DNA"/>
</dbReference>
<protein>
    <submittedName>
        <fullName evidence="1">Uncharacterized protein</fullName>
    </submittedName>
</protein>
<evidence type="ECO:0000313" key="1">
    <source>
        <dbReference type="EMBL" id="CCB90280.1"/>
    </source>
</evidence>
<feature type="non-terminal residue" evidence="1">
    <location>
        <position position="1"/>
    </location>
</feature>
<proteinExistence type="predicted"/>
<dbReference type="AlphaFoldDB" id="F8L9X4"/>